<organism evidence="2 3">
    <name type="scientific">Sphingopyxis witflariensis</name>
    <dbReference type="NCBI Taxonomy" id="173675"/>
    <lineage>
        <taxon>Bacteria</taxon>
        <taxon>Pseudomonadati</taxon>
        <taxon>Pseudomonadota</taxon>
        <taxon>Alphaproteobacteria</taxon>
        <taxon>Sphingomonadales</taxon>
        <taxon>Sphingomonadaceae</taxon>
        <taxon>Sphingopyxis</taxon>
    </lineage>
</organism>
<accession>A0A246JY51</accession>
<keyword evidence="3" id="KW-1185">Reference proteome</keyword>
<proteinExistence type="predicted"/>
<comment type="caution">
    <text evidence="2">The sequence shown here is derived from an EMBL/GenBank/DDBJ whole genome shotgun (WGS) entry which is preliminary data.</text>
</comment>
<feature type="region of interest" description="Disordered" evidence="1">
    <location>
        <begin position="1"/>
        <end position="24"/>
    </location>
</feature>
<dbReference type="AlphaFoldDB" id="A0A246JY51"/>
<reference evidence="2 3" key="1">
    <citation type="journal article" date="2002" name="Int. J. Syst. Evol. Microbiol.">
        <title>Sphingopyxis witflariensis sp. nov., isolated from activated sludge.</title>
        <authorList>
            <person name="Kampfer P."/>
            <person name="Witzenberger R."/>
            <person name="Denner E.B."/>
            <person name="Busse H.J."/>
            <person name="Neef A."/>
        </authorList>
    </citation>
    <scope>NUCLEOTIDE SEQUENCE [LARGE SCALE GENOMIC DNA]</scope>
    <source>
        <strain evidence="2 3">DSM 14551</strain>
    </source>
</reference>
<gene>
    <name evidence="2" type="ORF">CDQ91_10235</name>
</gene>
<evidence type="ECO:0000256" key="1">
    <source>
        <dbReference type="SAM" id="MobiDB-lite"/>
    </source>
</evidence>
<evidence type="ECO:0000313" key="2">
    <source>
        <dbReference type="EMBL" id="OWQ97989.1"/>
    </source>
</evidence>
<evidence type="ECO:0000313" key="3">
    <source>
        <dbReference type="Proteomes" id="UP000197097"/>
    </source>
</evidence>
<protein>
    <submittedName>
        <fullName evidence="2">Uncharacterized protein</fullName>
    </submittedName>
</protein>
<dbReference type="Proteomes" id="UP000197097">
    <property type="component" value="Unassembled WGS sequence"/>
</dbReference>
<dbReference type="EMBL" id="NISJ01000004">
    <property type="protein sequence ID" value="OWQ97989.1"/>
    <property type="molecule type" value="Genomic_DNA"/>
</dbReference>
<name>A0A246JY51_9SPHN</name>
<sequence length="87" mass="9055">MTGATLKGRAGGLRPEPAAQSQPEALIPSAVHVAAAKVICRSGRFETGQGTCAMLCMEFLGDPRRNGCPHALKIHGKLALAVLECSQ</sequence>